<evidence type="ECO:0000256" key="3">
    <source>
        <dbReference type="ARBA" id="ARBA00022991"/>
    </source>
</evidence>
<protein>
    <recommendedName>
        <fullName evidence="5">PAS domain-containing protein</fullName>
    </recommendedName>
</protein>
<dbReference type="PANTHER" id="PTHR47429">
    <property type="entry name" value="PROTEIN TWIN LOV 1"/>
    <property type="match status" value="1"/>
</dbReference>
<feature type="region of interest" description="Disordered" evidence="4">
    <location>
        <begin position="375"/>
        <end position="424"/>
    </location>
</feature>
<feature type="region of interest" description="Disordered" evidence="4">
    <location>
        <begin position="1"/>
        <end position="24"/>
    </location>
</feature>
<evidence type="ECO:0000313" key="6">
    <source>
        <dbReference type="EMBL" id="KAA0156589.1"/>
    </source>
</evidence>
<accession>A0A5A8CV41</accession>
<dbReference type="GO" id="GO:0003700">
    <property type="term" value="F:DNA-binding transcription factor activity"/>
    <property type="evidence" value="ECO:0007669"/>
    <property type="project" value="InterPro"/>
</dbReference>
<keyword evidence="2" id="KW-0288">FMN</keyword>
<feature type="region of interest" description="Disordered" evidence="4">
    <location>
        <begin position="133"/>
        <end position="232"/>
    </location>
</feature>
<dbReference type="NCBIfam" id="TIGR00229">
    <property type="entry name" value="sensory_box"/>
    <property type="match status" value="1"/>
</dbReference>
<dbReference type="CDD" id="cd14809">
    <property type="entry name" value="bZIP_AUREO-like"/>
    <property type="match status" value="1"/>
</dbReference>
<organism evidence="6 7">
    <name type="scientific">Cafeteria roenbergensis</name>
    <name type="common">Marine flagellate</name>
    <dbReference type="NCBI Taxonomy" id="33653"/>
    <lineage>
        <taxon>Eukaryota</taxon>
        <taxon>Sar</taxon>
        <taxon>Stramenopiles</taxon>
        <taxon>Bigyra</taxon>
        <taxon>Opalozoa</taxon>
        <taxon>Bicosoecida</taxon>
        <taxon>Cafeteriaceae</taxon>
        <taxon>Cafeteria</taxon>
    </lineage>
</organism>
<dbReference type="InterPro" id="IPR035965">
    <property type="entry name" value="PAS-like_dom_sf"/>
</dbReference>
<dbReference type="SUPFAM" id="SSF57959">
    <property type="entry name" value="Leucine zipper domain"/>
    <property type="match status" value="1"/>
</dbReference>
<evidence type="ECO:0000259" key="5">
    <source>
        <dbReference type="PROSITE" id="PS50112"/>
    </source>
</evidence>
<feature type="compositionally biased region" description="Basic and acidic residues" evidence="4">
    <location>
        <begin position="91"/>
        <end position="103"/>
    </location>
</feature>
<keyword evidence="7" id="KW-1185">Reference proteome</keyword>
<dbReference type="InterPro" id="IPR046347">
    <property type="entry name" value="bZIP_sf"/>
</dbReference>
<evidence type="ECO:0000256" key="4">
    <source>
        <dbReference type="SAM" id="MobiDB-lite"/>
    </source>
</evidence>
<feature type="region of interest" description="Disordered" evidence="4">
    <location>
        <begin position="68"/>
        <end position="106"/>
    </location>
</feature>
<evidence type="ECO:0000256" key="2">
    <source>
        <dbReference type="ARBA" id="ARBA00022643"/>
    </source>
</evidence>
<sequence length="563" mass="57203">MRSAAAGRSRASSAGSASSPVLHSVSAEADKTVSEIMLSASSEMLSLLDSRNVDVRIRSIVARAEQEAASKLQAAHPDDDEDSVPARRRKGGSDRASRRRELNRVNAKKSRLRKKFFIEALILRVARLEKEAESKAEASTPVRPVLPPPAACGAAQQPAVRSTHSSDSTAATLVSVSVPTADPSTHPFGSATAQSEQGDSGRSSAGGSSPSDAAAAAVASAGSPGAGLTSSRAVPASALSPRLRDALVVSGPDWPLVQLLESTSQAFCIADPCSPDMPLAYVSPGFEALTGYVSSEAIGRNCRFLQGPGTDKSATRRMGEALKQGRGCSEVLLNYRRDGAPFWNRVLLAPLRDSTGAVRSFVSVQACVSRSLASIEQGGPTRRAAADPAAPSAHGGETPWVPSVSGPMRPHALAPHTHGKSAASAALERFRQAAEDAAAASTVPRFRAAGPTRPTAPLAHGPAVVRPPALEPGAPIASPAAAAAAAPSGSSATAASSASSAAETARRADAGSAPAAPGRAAVKGHTLSDADAALVIAQISNSGESSPPSRKRARSAGAEDSQA</sequence>
<feature type="compositionally biased region" description="Low complexity" evidence="4">
    <location>
        <begin position="198"/>
        <end position="227"/>
    </location>
</feature>
<dbReference type="SUPFAM" id="SSF55785">
    <property type="entry name" value="PYP-like sensor domain (PAS domain)"/>
    <property type="match status" value="1"/>
</dbReference>
<feature type="compositionally biased region" description="Low complexity" evidence="4">
    <location>
        <begin position="510"/>
        <end position="521"/>
    </location>
</feature>
<dbReference type="InterPro" id="IPR000014">
    <property type="entry name" value="PAS"/>
</dbReference>
<proteinExistence type="predicted"/>
<dbReference type="Pfam" id="PF13426">
    <property type="entry name" value="PAS_9"/>
    <property type="match status" value="1"/>
</dbReference>
<dbReference type="Proteomes" id="UP000323011">
    <property type="component" value="Unassembled WGS sequence"/>
</dbReference>
<feature type="region of interest" description="Disordered" evidence="4">
    <location>
        <begin position="436"/>
        <end position="470"/>
    </location>
</feature>
<feature type="compositionally biased region" description="Polar residues" evidence="4">
    <location>
        <begin position="160"/>
        <end position="178"/>
    </location>
</feature>
<feature type="region of interest" description="Disordered" evidence="4">
    <location>
        <begin position="538"/>
        <end position="563"/>
    </location>
</feature>
<evidence type="ECO:0000256" key="1">
    <source>
        <dbReference type="ARBA" id="ARBA00022630"/>
    </source>
</evidence>
<gene>
    <name evidence="6" type="ORF">FNF29_00700</name>
</gene>
<dbReference type="CDD" id="cd00130">
    <property type="entry name" value="PAS"/>
    <property type="match status" value="1"/>
</dbReference>
<keyword evidence="3" id="KW-0157">Chromophore</keyword>
<dbReference type="PROSITE" id="PS50112">
    <property type="entry name" value="PAS"/>
    <property type="match status" value="1"/>
</dbReference>
<keyword evidence="1" id="KW-0285">Flavoprotein</keyword>
<dbReference type="GO" id="GO:0005634">
    <property type="term" value="C:nucleus"/>
    <property type="evidence" value="ECO:0007669"/>
    <property type="project" value="TreeGrafter"/>
</dbReference>
<feature type="domain" description="PAS" evidence="5">
    <location>
        <begin position="256"/>
        <end position="325"/>
    </location>
</feature>
<reference evidence="6 7" key="1">
    <citation type="submission" date="2019-07" db="EMBL/GenBank/DDBJ databases">
        <title>Genomes of Cafeteria roenbergensis.</title>
        <authorList>
            <person name="Fischer M.G."/>
            <person name="Hackl T."/>
            <person name="Roman M."/>
        </authorList>
    </citation>
    <scope>NUCLEOTIDE SEQUENCE [LARGE SCALE GENOMIC DNA]</scope>
    <source>
        <strain evidence="6 7">BVI</strain>
    </source>
</reference>
<feature type="compositionally biased region" description="Low complexity" evidence="4">
    <location>
        <begin position="1"/>
        <end position="19"/>
    </location>
</feature>
<evidence type="ECO:0000313" key="7">
    <source>
        <dbReference type="Proteomes" id="UP000323011"/>
    </source>
</evidence>
<dbReference type="AlphaFoldDB" id="A0A5A8CV41"/>
<dbReference type="EMBL" id="VLTN01000003">
    <property type="protein sequence ID" value="KAA0156589.1"/>
    <property type="molecule type" value="Genomic_DNA"/>
</dbReference>
<name>A0A5A8CV41_CAFRO</name>
<dbReference type="PANTHER" id="PTHR47429:SF2">
    <property type="entry name" value="PROTEIN TWIN LOV 1"/>
    <property type="match status" value="1"/>
</dbReference>
<comment type="caution">
    <text evidence="6">The sequence shown here is derived from an EMBL/GenBank/DDBJ whole genome shotgun (WGS) entry which is preliminary data.</text>
</comment>
<dbReference type="Gene3D" id="3.30.450.20">
    <property type="entry name" value="PAS domain"/>
    <property type="match status" value="1"/>
</dbReference>
<feature type="region of interest" description="Disordered" evidence="4">
    <location>
        <begin position="491"/>
        <end position="524"/>
    </location>
</feature>
<feature type="compositionally biased region" description="Low complexity" evidence="4">
    <location>
        <begin position="491"/>
        <end position="503"/>
    </location>
</feature>